<evidence type="ECO:0000313" key="3">
    <source>
        <dbReference type="Proteomes" id="UP001155483"/>
    </source>
</evidence>
<keyword evidence="2" id="KW-0328">Glycosyltransferase</keyword>
<dbReference type="InterPro" id="IPR001173">
    <property type="entry name" value="Glyco_trans_2-like"/>
</dbReference>
<name>A0A9X2Y088_9BACT</name>
<dbReference type="PANTHER" id="PTHR43685">
    <property type="entry name" value="GLYCOSYLTRANSFERASE"/>
    <property type="match status" value="1"/>
</dbReference>
<protein>
    <submittedName>
        <fullName evidence="2">Glycosyltransferase</fullName>
        <ecNumber evidence="2">2.4.-.-</ecNumber>
    </submittedName>
</protein>
<reference evidence="2" key="1">
    <citation type="submission" date="2022-09" db="EMBL/GenBank/DDBJ databases">
        <authorList>
            <person name="Yuan C."/>
            <person name="Ke Z."/>
        </authorList>
    </citation>
    <scope>NUCLEOTIDE SEQUENCE</scope>
    <source>
        <strain evidence="2">LB-8</strain>
    </source>
</reference>
<dbReference type="InterPro" id="IPR029044">
    <property type="entry name" value="Nucleotide-diphossugar_trans"/>
</dbReference>
<evidence type="ECO:0000313" key="2">
    <source>
        <dbReference type="EMBL" id="MCU7552949.1"/>
    </source>
</evidence>
<dbReference type="RefSeq" id="WP_279300382.1">
    <property type="nucleotide sequence ID" value="NZ_JAOTIF010000068.1"/>
</dbReference>
<proteinExistence type="predicted"/>
<dbReference type="InterPro" id="IPR050834">
    <property type="entry name" value="Glycosyltransf_2"/>
</dbReference>
<dbReference type="Gene3D" id="3.90.550.10">
    <property type="entry name" value="Spore Coat Polysaccharide Biosynthesis Protein SpsA, Chain A"/>
    <property type="match status" value="1"/>
</dbReference>
<dbReference type="PANTHER" id="PTHR43685:SF2">
    <property type="entry name" value="GLYCOSYLTRANSFERASE 2-LIKE DOMAIN-CONTAINING PROTEIN"/>
    <property type="match status" value="1"/>
</dbReference>
<dbReference type="AlphaFoldDB" id="A0A9X2Y088"/>
<feature type="domain" description="Glycosyltransferase 2-like" evidence="1">
    <location>
        <begin position="107"/>
        <end position="229"/>
    </location>
</feature>
<dbReference type="Proteomes" id="UP001155483">
    <property type="component" value="Unassembled WGS sequence"/>
</dbReference>
<dbReference type="SUPFAM" id="SSF53448">
    <property type="entry name" value="Nucleotide-diphospho-sugar transferases"/>
    <property type="match status" value="1"/>
</dbReference>
<organism evidence="2 3">
    <name type="scientific">Paraflavisolibacter caeni</name>
    <dbReference type="NCBI Taxonomy" id="2982496"/>
    <lineage>
        <taxon>Bacteria</taxon>
        <taxon>Pseudomonadati</taxon>
        <taxon>Bacteroidota</taxon>
        <taxon>Chitinophagia</taxon>
        <taxon>Chitinophagales</taxon>
        <taxon>Chitinophagaceae</taxon>
        <taxon>Paraflavisolibacter</taxon>
    </lineage>
</organism>
<dbReference type="GO" id="GO:0016757">
    <property type="term" value="F:glycosyltransferase activity"/>
    <property type="evidence" value="ECO:0007669"/>
    <property type="project" value="UniProtKB-KW"/>
</dbReference>
<accession>A0A9X2Y088</accession>
<evidence type="ECO:0000259" key="1">
    <source>
        <dbReference type="Pfam" id="PF00535"/>
    </source>
</evidence>
<sequence length="567" mass="63338">MFKPIKIAEVELTKPIEDFEGLQEFEKLQVLVRMYNIPIGYIHLPLPNGRCSATILSQSIIEQYYHQIAQLLIRNGLAALIQNSKLNIADLVNLPPLLVNDSKTSITVAVCTRNRTTDLALCLDALCGLDYPHLEILVVDNAPSTNDTALLVKNHYPSVRYICEPRPGLSWARNRAVLEAEGEIIAFTDDDVIVDAGWVKALASVFAESPEVMAVTGLVVPYELETQAQVLFERHGGFGKGFQRKSWSVAGKKMSWRLLGAGQFGTGANMAFRCCVFKNIGLFNTALGAGTVTHGAEDLEMFFRVLKEGHKLVYEPSAIVRHRHRRDYSSLCAQLTSDGIGLYSYFKSGATNYPNQRSSFWKLGVWWLIKGNLKPLWTSLKHPTQFPRDLIIAELKGCFAGMNRYQKACRIAAEIEGTFGPLPVKEIAHTSLSEAHKNYRNAIAIRIIELSDPLPQLTETEECGAIQLYVTWKQRLLGYVNINDSREISNPSRLYETIANGLKLNLLQLNYNLDKDFLQAEITSTLTSHFSANQTIQDSSVGLSPEVKVSIVVATYDRPEDLSQCLR</sequence>
<comment type="caution">
    <text evidence="2">The sequence shown here is derived from an EMBL/GenBank/DDBJ whole genome shotgun (WGS) entry which is preliminary data.</text>
</comment>
<dbReference type="EC" id="2.4.-.-" evidence="2"/>
<gene>
    <name evidence="2" type="ORF">OCK74_27800</name>
</gene>
<reference evidence="2" key="2">
    <citation type="submission" date="2023-04" db="EMBL/GenBank/DDBJ databases">
        <title>Paracnuella aquatica gen. nov., sp. nov., a member of the family Chitinophagaceae isolated from a hot spring.</title>
        <authorList>
            <person name="Wang C."/>
        </authorList>
    </citation>
    <scope>NUCLEOTIDE SEQUENCE</scope>
    <source>
        <strain evidence="2">LB-8</strain>
    </source>
</reference>
<dbReference type="EMBL" id="JAOTIF010000068">
    <property type="protein sequence ID" value="MCU7552949.1"/>
    <property type="molecule type" value="Genomic_DNA"/>
</dbReference>
<keyword evidence="3" id="KW-1185">Reference proteome</keyword>
<dbReference type="Pfam" id="PF00535">
    <property type="entry name" value="Glycos_transf_2"/>
    <property type="match status" value="1"/>
</dbReference>
<feature type="non-terminal residue" evidence="2">
    <location>
        <position position="567"/>
    </location>
</feature>
<keyword evidence="2" id="KW-0808">Transferase</keyword>